<organism evidence="1 2">
    <name type="scientific">Paenibacillus tyrfis</name>
    <dbReference type="NCBI Taxonomy" id="1501230"/>
    <lineage>
        <taxon>Bacteria</taxon>
        <taxon>Bacillati</taxon>
        <taxon>Bacillota</taxon>
        <taxon>Bacilli</taxon>
        <taxon>Bacillales</taxon>
        <taxon>Paenibacillaceae</taxon>
        <taxon>Paenibacillus</taxon>
    </lineage>
</organism>
<evidence type="ECO:0000313" key="1">
    <source>
        <dbReference type="EMBL" id="KEQ22101.1"/>
    </source>
</evidence>
<sequence>MQEYQLTLKDKQIVWGKAIDIESLIGKYPSNSIRQGVNAALDWNLLAKEVVMELRIVTDGTAATHENIPDSPELLPSCRLPPLTISLKNKKTSP</sequence>
<dbReference type="EMBL" id="JNVM01000044">
    <property type="protein sequence ID" value="KEQ22101.1"/>
    <property type="molecule type" value="Genomic_DNA"/>
</dbReference>
<gene>
    <name evidence="1" type="ORF">ET33_27865</name>
</gene>
<accession>A0A081NUH8</accession>
<proteinExistence type="predicted"/>
<dbReference type="AlphaFoldDB" id="A0A081NUH8"/>
<comment type="caution">
    <text evidence="1">The sequence shown here is derived from an EMBL/GenBank/DDBJ whole genome shotgun (WGS) entry which is preliminary data.</text>
</comment>
<keyword evidence="2" id="KW-1185">Reference proteome</keyword>
<name>A0A081NUH8_9BACL</name>
<dbReference type="Proteomes" id="UP000028123">
    <property type="component" value="Unassembled WGS sequence"/>
</dbReference>
<evidence type="ECO:0000313" key="2">
    <source>
        <dbReference type="Proteomes" id="UP000028123"/>
    </source>
</evidence>
<dbReference type="RefSeq" id="WP_036692369.1">
    <property type="nucleotide sequence ID" value="NZ_JNVM01000044.1"/>
</dbReference>
<protein>
    <submittedName>
        <fullName evidence="1">Uncharacterized protein</fullName>
    </submittedName>
</protein>
<reference evidence="1 2" key="1">
    <citation type="submission" date="2014-06" db="EMBL/GenBank/DDBJ databases">
        <title>Draft genome sequence of Paenibacillus sp. MSt1.</title>
        <authorList>
            <person name="Aw Y.K."/>
            <person name="Ong K.S."/>
            <person name="Gan H.M."/>
            <person name="Lee S.M."/>
        </authorList>
    </citation>
    <scope>NUCLEOTIDE SEQUENCE [LARGE SCALE GENOMIC DNA]</scope>
    <source>
        <strain evidence="1 2">MSt1</strain>
    </source>
</reference>